<dbReference type="SMART" id="SM00563">
    <property type="entry name" value="PlsC"/>
    <property type="match status" value="1"/>
</dbReference>
<reference evidence="11" key="10">
    <citation type="submission" date="2023-06" db="EMBL/GenBank/DDBJ databases">
        <authorList>
            <consortium name="Clinical and Environmental Microbiology Branch: Whole genome sequencing antimicrobial resistance pathogens in the healthcare setting"/>
        </authorList>
    </citation>
    <scope>NUCLEOTIDE SEQUENCE</scope>
    <source>
        <strain evidence="11">2021CK-01020</strain>
    </source>
</reference>
<dbReference type="EMBL" id="NFFZ01000028">
    <property type="protein sequence ID" value="OTI55513.1"/>
    <property type="molecule type" value="Genomic_DNA"/>
</dbReference>
<dbReference type="EMBL" id="RBSQ01000482">
    <property type="protein sequence ID" value="RMS57001.1"/>
    <property type="molecule type" value="Genomic_DNA"/>
</dbReference>
<evidence type="ECO:0000313" key="11">
    <source>
        <dbReference type="EMBL" id="WOS78527.1"/>
    </source>
</evidence>
<evidence type="ECO:0000256" key="1">
    <source>
        <dbReference type="ARBA" id="ARBA00005189"/>
    </source>
</evidence>
<dbReference type="EMBL" id="WXZT01000012">
    <property type="protein sequence ID" value="MZZ14299.1"/>
    <property type="molecule type" value="Genomic_DNA"/>
</dbReference>
<reference evidence="10 16" key="5">
    <citation type="submission" date="2017-08" db="EMBL/GenBank/DDBJ databases">
        <authorList>
            <person name="Feschi L."/>
            <person name="Jeukens J."/>
            <person name="Emond-Rheault J.-G."/>
            <person name="Kukavica-Ibrulj I."/>
            <person name="Boyle B."/>
            <person name="Levesque R.C."/>
        </authorList>
    </citation>
    <scope>NUCLEOTIDE SEQUENCE [LARGE SCALE GENOMIC DNA]</scope>
    <source>
        <strain evidence="10 16">PA-W36</strain>
    </source>
</reference>
<evidence type="ECO:0000313" key="8">
    <source>
        <dbReference type="EMBL" id="RCI75159.1"/>
    </source>
</evidence>
<dbReference type="Proteomes" id="UP000270834">
    <property type="component" value="Unassembled WGS sequence"/>
</dbReference>
<dbReference type="AlphaFoldDB" id="A0A069QI62"/>
<reference evidence="13" key="4">
    <citation type="submission" date="2017-05" db="EMBL/GenBank/DDBJ databases">
        <authorList>
            <person name="Giani T."/>
            <person name="Arena F."/>
            <person name="Pollini S."/>
            <person name="Di Pilato V."/>
            <person name="D'Andrea M.M."/>
            <person name="Henrici De Angelis L."/>
            <person name="Bassetti M."/>
            <person name="Rossolini G.M."/>
        </authorList>
    </citation>
    <scope>NUCLEOTIDE SEQUENCE [LARGE SCALE GENOMIC DNA]</scope>
    <source>
        <strain evidence="13">S567_C10_BS</strain>
    </source>
</reference>
<dbReference type="Proteomes" id="UP000644192">
    <property type="component" value="Unassembled WGS sequence"/>
</dbReference>
<dbReference type="Proteomes" id="UP000253594">
    <property type="component" value="Unassembled WGS sequence"/>
</dbReference>
<dbReference type="EMBL" id="CVVU01000002">
    <property type="protein sequence ID" value="CRN85050.1"/>
    <property type="molecule type" value="Genomic_DNA"/>
</dbReference>
<gene>
    <name evidence="9" type="ORF">ALP65_00660</name>
    <name evidence="7" type="ORF">CAZ10_33375</name>
    <name evidence="8" type="ORF">DT376_09105</name>
    <name evidence="6" type="ORF">GUL26_18785</name>
    <name evidence="10" type="ORF">IPC1295_09985</name>
    <name evidence="11" type="ORF">L4V69_05150</name>
    <name evidence="5" type="ORF">PAERUG_P19_London_7_VIM_2_05_10_00039</name>
</gene>
<accession>A0A1S1BY36</accession>
<evidence type="ECO:0000256" key="2">
    <source>
        <dbReference type="ARBA" id="ARBA00022679"/>
    </source>
</evidence>
<dbReference type="OMA" id="SNWDFII"/>
<dbReference type="PANTHER" id="PTHR10434">
    <property type="entry name" value="1-ACYL-SN-GLYCEROL-3-PHOSPHATE ACYLTRANSFERASE"/>
    <property type="match status" value="1"/>
</dbReference>
<reference evidence="7" key="3">
    <citation type="submission" date="2017-05" db="EMBL/GenBank/DDBJ databases">
        <authorList>
            <person name="Song R."/>
            <person name="Chenine A.L."/>
            <person name="Ruprecht R.M."/>
        </authorList>
    </citation>
    <scope>NUCLEOTIDE SEQUENCE [LARGE SCALE GENOMIC DNA]</scope>
    <source>
        <strain evidence="7">S567_C10_BS</strain>
    </source>
</reference>
<dbReference type="CDD" id="cd07988">
    <property type="entry name" value="LPLAT_ABO13168-like"/>
    <property type="match status" value="1"/>
</dbReference>
<evidence type="ECO:0000313" key="6">
    <source>
        <dbReference type="EMBL" id="MZZ14299.1"/>
    </source>
</evidence>
<dbReference type="SMR" id="A0A069QI62"/>
<evidence type="ECO:0000313" key="15">
    <source>
        <dbReference type="Proteomes" id="UP000270834"/>
    </source>
</evidence>
<keyword evidence="2 6" id="KW-0808">Transferase</keyword>
<dbReference type="KEGG" id="paeb:NCGM1900_0361"/>
<evidence type="ECO:0000259" key="4">
    <source>
        <dbReference type="SMART" id="SM00563"/>
    </source>
</evidence>
<evidence type="ECO:0000256" key="3">
    <source>
        <dbReference type="ARBA" id="ARBA00023315"/>
    </source>
</evidence>
<dbReference type="EMBL" id="CP136986">
    <property type="protein sequence ID" value="WOS78527.1"/>
    <property type="molecule type" value="Genomic_DNA"/>
</dbReference>
<dbReference type="Proteomes" id="UP000194857">
    <property type="component" value="Unassembled WGS sequence"/>
</dbReference>
<feature type="domain" description="Phospholipid/glycerol acyltransferase" evidence="4">
    <location>
        <begin position="38"/>
        <end position="150"/>
    </location>
</feature>
<dbReference type="Proteomes" id="UP001297540">
    <property type="component" value="Chromosome"/>
</dbReference>
<name>A0A069QI62_PSEAI</name>
<keyword evidence="3 5" id="KW-0012">Acyltransferase</keyword>
<protein>
    <submittedName>
        <fullName evidence="5 11">Acyltransferase</fullName>
    </submittedName>
</protein>
<dbReference type="EMBL" id="NSNE01000004">
    <property type="protein sequence ID" value="RPM19479.1"/>
    <property type="molecule type" value="Genomic_DNA"/>
</dbReference>
<organism evidence="5 12">
    <name type="scientific">Pseudomonas aeruginosa</name>
    <dbReference type="NCBI Taxonomy" id="287"/>
    <lineage>
        <taxon>Bacteria</taxon>
        <taxon>Pseudomonadati</taxon>
        <taxon>Pseudomonadota</taxon>
        <taxon>Gammaproteobacteria</taxon>
        <taxon>Pseudomonadales</taxon>
        <taxon>Pseudomonadaceae</taxon>
        <taxon>Pseudomonas</taxon>
    </lineage>
</organism>
<dbReference type="RefSeq" id="WP_003084450.1">
    <property type="nucleotide sequence ID" value="NZ_AP014622.1"/>
</dbReference>
<evidence type="ECO:0000313" key="12">
    <source>
        <dbReference type="Proteomes" id="UP000045039"/>
    </source>
</evidence>
<dbReference type="Proteomes" id="UP000045039">
    <property type="component" value="Unassembled WGS sequence"/>
</dbReference>
<evidence type="ECO:0000313" key="14">
    <source>
        <dbReference type="Proteomes" id="UP000253594"/>
    </source>
</evidence>
<reference evidence="6" key="9">
    <citation type="submission" date="2020-01" db="EMBL/GenBank/DDBJ databases">
        <title>Bacteria Cultured from War Wounds Associated with the Conflict in Eastern Ukraine.</title>
        <authorList>
            <person name="Snesrud E."/>
            <person name="Galac M.R."/>
            <person name="Mc Gann P."/>
            <person name="Valentine K."/>
            <person name="Viacheslav K."/>
        </authorList>
    </citation>
    <scope>NUCLEOTIDE SEQUENCE</scope>
    <source>
        <strain evidence="6">VNMU148</strain>
    </source>
</reference>
<sequence length="192" mass="21864">MSGNYLPRNTLVESLGHAMLKLSGWKIEGQLPALDKFVVIGAHHTSNWDFVAFLAAKFVLRLNARWFGKHTLFNGPLGGLMRRWGGIPIQRHLKLNTVDQAIQAFREHREFMLIIAPEGTRKKVDRWRMGFYHIARGAGVPVVPAALDYENRRIVIGEPFWPTGNEDADLCSLIGFYRPFIPKKPHYAFLGD</sequence>
<dbReference type="PANTHER" id="PTHR10434:SF9">
    <property type="entry name" value="PHOSPHOLIPID_GLYCEROL ACYLTRANSFERASE DOMAIN-CONTAINING PROTEIN"/>
    <property type="match status" value="1"/>
</dbReference>
<evidence type="ECO:0000313" key="9">
    <source>
        <dbReference type="EMBL" id="RMS57001.1"/>
    </source>
</evidence>
<dbReference type="Proteomes" id="UP000284767">
    <property type="component" value="Unassembled WGS sequence"/>
</dbReference>
<dbReference type="eggNOG" id="COG0204">
    <property type="taxonomic scope" value="Bacteria"/>
</dbReference>
<reference evidence="5" key="2">
    <citation type="submission" date="2015-06" db="EMBL/GenBank/DDBJ databases">
        <authorList>
            <person name="Radhakrishnan R."/>
            <person name="Underwood A."/>
            <person name="Al-Shahib A."/>
        </authorList>
    </citation>
    <scope>NUCLEOTIDE SEQUENCE</scope>
    <source>
        <strain evidence="5">P19_London_7_VIM_2_05_10</strain>
    </source>
</reference>
<evidence type="ECO:0000313" key="5">
    <source>
        <dbReference type="EMBL" id="CRN85050.1"/>
    </source>
</evidence>
<evidence type="ECO:0000313" key="13">
    <source>
        <dbReference type="Proteomes" id="UP000194857"/>
    </source>
</evidence>
<reference evidence="8 14" key="6">
    <citation type="submission" date="2018-07" db="EMBL/GenBank/DDBJ databases">
        <title>Mechanisms of high-level aminoglycoside resistance among Gram-negative pathogens in Brazil.</title>
        <authorList>
            <person name="Ballaben A.S."/>
            <person name="Darini A.L.C."/>
            <person name="Doi Y."/>
        </authorList>
    </citation>
    <scope>NUCLEOTIDE SEQUENCE [LARGE SCALE GENOMIC DNA]</scope>
    <source>
        <strain evidence="8 14">B2-305</strain>
    </source>
</reference>
<dbReference type="Pfam" id="PF01553">
    <property type="entry name" value="Acyltransferase"/>
    <property type="match status" value="1"/>
</dbReference>
<proteinExistence type="predicted"/>
<reference evidence="11" key="11">
    <citation type="submission" date="2023-10" db="EMBL/GenBank/DDBJ databases">
        <title>Pathogen: clinical or host-associated sample.</title>
        <authorList>
            <person name="Hergert J."/>
            <person name="Casey R."/>
            <person name="Wagner J."/>
            <person name="Young E.L."/>
            <person name="Oakeson K.F."/>
        </authorList>
    </citation>
    <scope>NUCLEOTIDE SEQUENCE</scope>
    <source>
        <strain evidence="11">2021CK-01020</strain>
    </source>
</reference>
<evidence type="ECO:0000313" key="10">
    <source>
        <dbReference type="EMBL" id="RPM19479.1"/>
    </source>
</evidence>
<dbReference type="SUPFAM" id="SSF69593">
    <property type="entry name" value="Glycerol-3-phosphate (1)-acyltransferase"/>
    <property type="match status" value="1"/>
</dbReference>
<reference evidence="9 15" key="7">
    <citation type="submission" date="2018-08" db="EMBL/GenBank/DDBJ databases">
        <title>Recombination of ecologically and evolutionarily significant loci maintains genetic cohesion in the Pseudomonas syringae species complex.</title>
        <authorList>
            <person name="Dillon M."/>
            <person name="Thakur S."/>
            <person name="Almeida R.N.D."/>
            <person name="Weir B.S."/>
            <person name="Guttman D.S."/>
        </authorList>
    </citation>
    <scope>NUCLEOTIDE SEQUENCE [LARGE SCALE GENOMIC DNA]</scope>
    <source>
        <strain evidence="9 15">ICMP 7846</strain>
    </source>
</reference>
<evidence type="ECO:0000313" key="16">
    <source>
        <dbReference type="Proteomes" id="UP000284767"/>
    </source>
</evidence>
<reference evidence="12" key="1">
    <citation type="submission" date="2015-06" db="EMBL/GenBank/DDBJ databases">
        <authorList>
            <person name="Radhakrishnan Rajesh"/>
            <person name="Underwood Anthony"/>
            <person name="Al-Shahib Ali"/>
        </authorList>
    </citation>
    <scope>NUCLEOTIDE SEQUENCE [LARGE SCALE GENOMIC DNA]</scope>
    <source>
        <strain evidence="12">P19_London_7_VIM_2_05_10</strain>
    </source>
</reference>
<reference evidence="10 16" key="8">
    <citation type="submission" date="2019-01" db="EMBL/GenBank/DDBJ databases">
        <title>The Pseudomonas aeruginosa pan-genome provides new insights on its population structure, horizontal gene transfer and pathogenicity.</title>
        <authorList>
            <person name="Freschi L."/>
            <person name="Vincent A.T."/>
            <person name="Jeukens J."/>
            <person name="Emond-Rheault J.-G."/>
            <person name="Kukavica-Ibrulj I."/>
            <person name="Dupont M.-J."/>
            <person name="Charette S.J."/>
            <person name="Boyle B."/>
            <person name="Levesque R.C."/>
        </authorList>
    </citation>
    <scope>NUCLEOTIDE SEQUENCE [LARGE SCALE GENOMIC DNA]</scope>
    <source>
        <strain evidence="10 16">PA-W36</strain>
    </source>
</reference>
<dbReference type="EMBL" id="QORE01000221">
    <property type="protein sequence ID" value="RCI75159.1"/>
    <property type="molecule type" value="Genomic_DNA"/>
</dbReference>
<dbReference type="GO" id="GO:0006654">
    <property type="term" value="P:phosphatidic acid biosynthetic process"/>
    <property type="evidence" value="ECO:0007669"/>
    <property type="project" value="TreeGrafter"/>
</dbReference>
<evidence type="ECO:0000313" key="7">
    <source>
        <dbReference type="EMBL" id="OTI55513.1"/>
    </source>
</evidence>
<dbReference type="InterPro" id="IPR002123">
    <property type="entry name" value="Plipid/glycerol_acylTrfase"/>
</dbReference>
<dbReference type="GO" id="GO:0003841">
    <property type="term" value="F:1-acylglycerol-3-phosphate O-acyltransferase activity"/>
    <property type="evidence" value="ECO:0007669"/>
    <property type="project" value="TreeGrafter"/>
</dbReference>
<accession>A0A069QI62</accession>
<comment type="pathway">
    <text evidence="1">Lipid metabolism.</text>
</comment>